<keyword evidence="1" id="KW-1133">Transmembrane helix</keyword>
<proteinExistence type="predicted"/>
<feature type="transmembrane region" description="Helical" evidence="1">
    <location>
        <begin position="183"/>
        <end position="203"/>
    </location>
</feature>
<dbReference type="PROSITE" id="PS51832">
    <property type="entry name" value="HD_GYP"/>
    <property type="match status" value="1"/>
</dbReference>
<accession>A0A841KQ52</accession>
<keyword evidence="1" id="KW-0812">Transmembrane</keyword>
<dbReference type="SUPFAM" id="SSF109604">
    <property type="entry name" value="HD-domain/PDEase-like"/>
    <property type="match status" value="1"/>
</dbReference>
<dbReference type="Proteomes" id="UP000579281">
    <property type="component" value="Unassembled WGS sequence"/>
</dbReference>
<evidence type="ECO:0000313" key="3">
    <source>
        <dbReference type="EMBL" id="MBB6215461.1"/>
    </source>
</evidence>
<gene>
    <name evidence="3" type="ORF">HNQ80_001550</name>
</gene>
<dbReference type="AlphaFoldDB" id="A0A841KQ52"/>
<evidence type="ECO:0000313" key="4">
    <source>
        <dbReference type="Proteomes" id="UP000579281"/>
    </source>
</evidence>
<keyword evidence="4" id="KW-1185">Reference proteome</keyword>
<sequence>MKKLSLMKYFTLYSLIAFSVTGIILTYFITEHMKTDKISSNATLASIILNAEVSPLLSEEVLITGLPSQNILAIEKNIMKVPHNINMLMLNIINKEGTIIFSTDNALINTKVFLSQNIKSSFSGKVHYQIIDSNQIDYLQKFQNKKIIEAYLPIILGTKTYGTYEIYMNFADIGSHINDLKKLIYATVFFGLSILFISLLKIIRNASNTLIQQNNALRLRTEELQSSYAKLNTAYKNTVLTLSNAIEARDPYTRGHSERVTTISLILGSTLGLSDEQLKTLETASLFHDIGKLGISDLILHKPEKLTEEEFKVIKNHPIIGVNILGNIDFLKNILPIILHHHEKFDGSGYPLGIRGESIPLKSRIIAVADTYDAMTSNRPYRKGLPHEQAVEELIRLADIQFDRQVVDAFLISEHSIKESTIEVN</sequence>
<dbReference type="InterPro" id="IPR006675">
    <property type="entry name" value="HDIG_dom"/>
</dbReference>
<comment type="caution">
    <text evidence="3">The sequence shown here is derived from an EMBL/GenBank/DDBJ whole genome shotgun (WGS) entry which is preliminary data.</text>
</comment>
<dbReference type="Pfam" id="PF13487">
    <property type="entry name" value="HD_5"/>
    <property type="match status" value="1"/>
</dbReference>
<dbReference type="SMART" id="SM00471">
    <property type="entry name" value="HDc"/>
    <property type="match status" value="1"/>
</dbReference>
<dbReference type="EMBL" id="JACHEN010000007">
    <property type="protein sequence ID" value="MBB6215461.1"/>
    <property type="molecule type" value="Genomic_DNA"/>
</dbReference>
<dbReference type="PANTHER" id="PTHR43155">
    <property type="entry name" value="CYCLIC DI-GMP PHOSPHODIESTERASE PA4108-RELATED"/>
    <property type="match status" value="1"/>
</dbReference>
<reference evidence="3 4" key="1">
    <citation type="submission" date="2020-08" db="EMBL/GenBank/DDBJ databases">
        <title>Genomic Encyclopedia of Type Strains, Phase IV (KMG-IV): sequencing the most valuable type-strain genomes for metagenomic binning, comparative biology and taxonomic classification.</title>
        <authorList>
            <person name="Goeker M."/>
        </authorList>
    </citation>
    <scope>NUCLEOTIDE SEQUENCE [LARGE SCALE GENOMIC DNA]</scope>
    <source>
        <strain evidence="3 4">DSM 103526</strain>
    </source>
</reference>
<feature type="transmembrane region" description="Helical" evidence="1">
    <location>
        <begin position="12"/>
        <end position="30"/>
    </location>
</feature>
<protein>
    <submittedName>
        <fullName evidence="3">Putative nucleotidyltransferase with HDIG domain</fullName>
    </submittedName>
</protein>
<evidence type="ECO:0000256" key="1">
    <source>
        <dbReference type="SAM" id="Phobius"/>
    </source>
</evidence>
<keyword evidence="3" id="KW-0808">Transferase</keyword>
<dbReference type="Gene3D" id="1.10.3210.10">
    <property type="entry name" value="Hypothetical protein af1432"/>
    <property type="match status" value="1"/>
</dbReference>
<dbReference type="NCBIfam" id="TIGR00277">
    <property type="entry name" value="HDIG"/>
    <property type="match status" value="1"/>
</dbReference>
<name>A0A841KQ52_9FIRM</name>
<dbReference type="PANTHER" id="PTHR43155:SF2">
    <property type="entry name" value="CYCLIC DI-GMP PHOSPHODIESTERASE PA4108"/>
    <property type="match status" value="1"/>
</dbReference>
<feature type="domain" description="HD-GYP" evidence="2">
    <location>
        <begin position="231"/>
        <end position="425"/>
    </location>
</feature>
<evidence type="ECO:0000259" key="2">
    <source>
        <dbReference type="PROSITE" id="PS51832"/>
    </source>
</evidence>
<dbReference type="InterPro" id="IPR037522">
    <property type="entry name" value="HD_GYP_dom"/>
</dbReference>
<dbReference type="InterPro" id="IPR003607">
    <property type="entry name" value="HD/PDEase_dom"/>
</dbReference>
<dbReference type="CDD" id="cd00077">
    <property type="entry name" value="HDc"/>
    <property type="match status" value="1"/>
</dbReference>
<dbReference type="GO" id="GO:0016740">
    <property type="term" value="F:transferase activity"/>
    <property type="evidence" value="ECO:0007669"/>
    <property type="project" value="UniProtKB-KW"/>
</dbReference>
<keyword evidence="1" id="KW-0472">Membrane</keyword>
<organism evidence="3 4">
    <name type="scientific">Anaerosolibacter carboniphilus</name>
    <dbReference type="NCBI Taxonomy" id="1417629"/>
    <lineage>
        <taxon>Bacteria</taxon>
        <taxon>Bacillati</taxon>
        <taxon>Bacillota</taxon>
        <taxon>Clostridia</taxon>
        <taxon>Peptostreptococcales</taxon>
        <taxon>Thermotaleaceae</taxon>
        <taxon>Anaerosolibacter</taxon>
    </lineage>
</organism>